<protein>
    <submittedName>
        <fullName evidence="2">Uncharacterized protein</fullName>
    </submittedName>
</protein>
<sequence length="131" mass="13985">MKTRTNKVVKTLCTTALVLGFSASAMANSITQDDSARQPAVQAQQVYKYTYKVENFAGSIAQDIQLAQQDIMSDMLVSRDADIAAALARTGAELQGYALFASVGGSNPSAATWDVEAVITLLPSFKARAYL</sequence>
<organism evidence="2 3">
    <name type="scientific">Pseudidiomarina aquimaris</name>
    <dbReference type="NCBI Taxonomy" id="641841"/>
    <lineage>
        <taxon>Bacteria</taxon>
        <taxon>Pseudomonadati</taxon>
        <taxon>Pseudomonadota</taxon>
        <taxon>Gammaproteobacteria</taxon>
        <taxon>Alteromonadales</taxon>
        <taxon>Idiomarinaceae</taxon>
        <taxon>Pseudidiomarina</taxon>
    </lineage>
</organism>
<dbReference type="OrthoDB" id="9842476at2"/>
<evidence type="ECO:0000313" key="2">
    <source>
        <dbReference type="EMBL" id="RUO50150.1"/>
    </source>
</evidence>
<dbReference type="RefSeq" id="WP_126833038.1">
    <property type="nucleotide sequence ID" value="NZ_PIPT01000002.1"/>
</dbReference>
<feature type="signal peptide" evidence="1">
    <location>
        <begin position="1"/>
        <end position="27"/>
    </location>
</feature>
<gene>
    <name evidence="2" type="ORF">CWE21_03230</name>
</gene>
<proteinExistence type="predicted"/>
<dbReference type="EMBL" id="PIPT01000002">
    <property type="protein sequence ID" value="RUO50150.1"/>
    <property type="molecule type" value="Genomic_DNA"/>
</dbReference>
<evidence type="ECO:0000256" key="1">
    <source>
        <dbReference type="SAM" id="SignalP"/>
    </source>
</evidence>
<reference evidence="3" key="1">
    <citation type="journal article" date="2018" name="Front. Microbiol.">
        <title>Genome-Based Analysis Reveals the Taxonomy and Diversity of the Family Idiomarinaceae.</title>
        <authorList>
            <person name="Liu Y."/>
            <person name="Lai Q."/>
            <person name="Shao Z."/>
        </authorList>
    </citation>
    <scope>NUCLEOTIDE SEQUENCE [LARGE SCALE GENOMIC DNA]</scope>
    <source>
        <strain evidence="3">SW15</strain>
    </source>
</reference>
<keyword evidence="3" id="KW-1185">Reference proteome</keyword>
<evidence type="ECO:0000313" key="3">
    <source>
        <dbReference type="Proteomes" id="UP000286678"/>
    </source>
</evidence>
<comment type="caution">
    <text evidence="2">The sequence shown here is derived from an EMBL/GenBank/DDBJ whole genome shotgun (WGS) entry which is preliminary data.</text>
</comment>
<name>A0A432XN66_9GAMM</name>
<dbReference type="Proteomes" id="UP000286678">
    <property type="component" value="Unassembled WGS sequence"/>
</dbReference>
<accession>A0A432XN66</accession>
<dbReference type="AlphaFoldDB" id="A0A432XN66"/>
<feature type="chain" id="PRO_5019012937" evidence="1">
    <location>
        <begin position="28"/>
        <end position="131"/>
    </location>
</feature>
<keyword evidence="1" id="KW-0732">Signal</keyword>